<dbReference type="PANTHER" id="PTHR33406">
    <property type="entry name" value="MEMBRANE PROTEIN MJ1562-RELATED"/>
    <property type="match status" value="1"/>
</dbReference>
<accession>H1DJ02</accession>
<reference evidence="9 10" key="1">
    <citation type="submission" date="2012-01" db="EMBL/GenBank/DDBJ databases">
        <title>The Genome Sequence of Odoribacter laneus YIT 12061.</title>
        <authorList>
            <consortium name="The Broad Institute Genome Sequencing Platform"/>
            <person name="Earl A."/>
            <person name="Ward D."/>
            <person name="Feldgarden M."/>
            <person name="Gevers D."/>
            <person name="Morotomi M."/>
            <person name="Young S.K."/>
            <person name="Zeng Q."/>
            <person name="Gargeya S."/>
            <person name="Fitzgerald M."/>
            <person name="Haas B."/>
            <person name="Abouelleil A."/>
            <person name="Alvarado L."/>
            <person name="Arachchi H.M."/>
            <person name="Berlin A."/>
            <person name="Chapman S.B."/>
            <person name="Gearin G."/>
            <person name="Goldberg J."/>
            <person name="Griggs A."/>
            <person name="Gujja S."/>
            <person name="Hansen M."/>
            <person name="Heiman D."/>
            <person name="Howarth C."/>
            <person name="Larimer J."/>
            <person name="Lui A."/>
            <person name="MacDonald P.J.P."/>
            <person name="McCowen C."/>
            <person name="Montmayeur A."/>
            <person name="Murphy C."/>
            <person name="Neiman D."/>
            <person name="Pearson M."/>
            <person name="Priest M."/>
            <person name="Roberts A."/>
            <person name="Saif S."/>
            <person name="Shea T."/>
            <person name="Sisk P."/>
            <person name="Stolte C."/>
            <person name="Sykes S."/>
            <person name="Wortman J."/>
            <person name="Nusbaum C."/>
            <person name="Birren B."/>
        </authorList>
    </citation>
    <scope>NUCLEOTIDE SEQUENCE [LARGE SCALE GENOMIC DNA]</scope>
    <source>
        <strain evidence="9 10">YIT 12061</strain>
    </source>
</reference>
<dbReference type="GeneID" id="98069922"/>
<feature type="domain" description="SSD" evidence="8">
    <location>
        <begin position="663"/>
        <end position="760"/>
    </location>
</feature>
<feature type="transmembrane region" description="Helical" evidence="7">
    <location>
        <begin position="711"/>
        <end position="735"/>
    </location>
</feature>
<dbReference type="GO" id="GO:0005886">
    <property type="term" value="C:plasma membrane"/>
    <property type="evidence" value="ECO:0007669"/>
    <property type="project" value="UniProtKB-SubCell"/>
</dbReference>
<organism evidence="9 10">
    <name type="scientific">Odoribacter laneus YIT 12061</name>
    <dbReference type="NCBI Taxonomy" id="742817"/>
    <lineage>
        <taxon>Bacteria</taxon>
        <taxon>Pseudomonadati</taxon>
        <taxon>Bacteroidota</taxon>
        <taxon>Bacteroidia</taxon>
        <taxon>Bacteroidales</taxon>
        <taxon>Odoribacteraceae</taxon>
        <taxon>Odoribacter</taxon>
    </lineage>
</organism>
<feature type="transmembrane region" description="Helical" evidence="7">
    <location>
        <begin position="243"/>
        <end position="265"/>
    </location>
</feature>
<evidence type="ECO:0000256" key="7">
    <source>
        <dbReference type="SAM" id="Phobius"/>
    </source>
</evidence>
<evidence type="ECO:0000256" key="2">
    <source>
        <dbReference type="ARBA" id="ARBA00022475"/>
    </source>
</evidence>
<dbReference type="PATRIC" id="fig|742817.3.peg.2550"/>
<feature type="transmembrane region" description="Helical" evidence="7">
    <location>
        <begin position="347"/>
        <end position="371"/>
    </location>
</feature>
<feature type="transmembrane region" description="Helical" evidence="7">
    <location>
        <begin position="12"/>
        <end position="31"/>
    </location>
</feature>
<dbReference type="eggNOG" id="COG1033">
    <property type="taxonomic scope" value="Bacteria"/>
</dbReference>
<dbReference type="InterPro" id="IPR000731">
    <property type="entry name" value="SSD"/>
</dbReference>
<feature type="domain" description="SSD" evidence="8">
    <location>
        <begin position="254"/>
        <end position="370"/>
    </location>
</feature>
<feature type="transmembrane region" description="Helical" evidence="7">
    <location>
        <begin position="662"/>
        <end position="682"/>
    </location>
</feature>
<evidence type="ECO:0000256" key="6">
    <source>
        <dbReference type="SAM" id="MobiDB-lite"/>
    </source>
</evidence>
<keyword evidence="5 7" id="KW-0472">Membrane</keyword>
<dbReference type="RefSeq" id="WP_009137527.1">
    <property type="nucleotide sequence ID" value="NZ_JH594596.1"/>
</dbReference>
<dbReference type="PANTHER" id="PTHR33406:SF12">
    <property type="entry name" value="BLR2997 PROTEIN"/>
    <property type="match status" value="1"/>
</dbReference>
<dbReference type="Pfam" id="PF03176">
    <property type="entry name" value="MMPL"/>
    <property type="match status" value="2"/>
</dbReference>
<dbReference type="HOGENOM" id="CLU_008861_1_0_10"/>
<dbReference type="SUPFAM" id="SSF82866">
    <property type="entry name" value="Multidrug efflux transporter AcrB transmembrane domain"/>
    <property type="match status" value="2"/>
</dbReference>
<feature type="transmembrane region" description="Helical" evidence="7">
    <location>
        <begin position="741"/>
        <end position="761"/>
    </location>
</feature>
<evidence type="ECO:0000256" key="4">
    <source>
        <dbReference type="ARBA" id="ARBA00022989"/>
    </source>
</evidence>
<feature type="region of interest" description="Disordered" evidence="6">
    <location>
        <begin position="788"/>
        <end position="809"/>
    </location>
</feature>
<feature type="transmembrane region" description="Helical" evidence="7">
    <location>
        <begin position="404"/>
        <end position="421"/>
    </location>
</feature>
<dbReference type="PROSITE" id="PS50156">
    <property type="entry name" value="SSD"/>
    <property type="match status" value="2"/>
</dbReference>
<keyword evidence="2" id="KW-1003">Cell membrane</keyword>
<gene>
    <name evidence="9" type="ORF">HMPREF9449_02381</name>
</gene>
<evidence type="ECO:0000259" key="8">
    <source>
        <dbReference type="PROSITE" id="PS50156"/>
    </source>
</evidence>
<dbReference type="STRING" id="742817.HMPREF9449_02381"/>
<evidence type="ECO:0000313" key="9">
    <source>
        <dbReference type="EMBL" id="EHP46764.1"/>
    </source>
</evidence>
<protein>
    <recommendedName>
        <fullName evidence="8">SSD domain-containing protein</fullName>
    </recommendedName>
</protein>
<evidence type="ECO:0000256" key="5">
    <source>
        <dbReference type="ARBA" id="ARBA00023136"/>
    </source>
</evidence>
<evidence type="ECO:0000313" key="10">
    <source>
        <dbReference type="Proteomes" id="UP000004892"/>
    </source>
</evidence>
<feature type="transmembrane region" description="Helical" evidence="7">
    <location>
        <begin position="321"/>
        <end position="341"/>
    </location>
</feature>
<dbReference type="Gene3D" id="1.20.1640.10">
    <property type="entry name" value="Multidrug efflux transporter AcrB transmembrane domain"/>
    <property type="match status" value="2"/>
</dbReference>
<keyword evidence="4 7" id="KW-1133">Transmembrane helix</keyword>
<feature type="transmembrane region" description="Helical" evidence="7">
    <location>
        <begin position="634"/>
        <end position="656"/>
    </location>
</feature>
<feature type="transmembrane region" description="Helical" evidence="7">
    <location>
        <begin position="271"/>
        <end position="292"/>
    </location>
</feature>
<evidence type="ECO:0000256" key="3">
    <source>
        <dbReference type="ARBA" id="ARBA00022692"/>
    </source>
</evidence>
<dbReference type="InterPro" id="IPR004869">
    <property type="entry name" value="MMPL_dom"/>
</dbReference>
<dbReference type="EMBL" id="ADMC01000025">
    <property type="protein sequence ID" value="EHP46764.1"/>
    <property type="molecule type" value="Genomic_DNA"/>
</dbReference>
<dbReference type="InterPro" id="IPR050545">
    <property type="entry name" value="Mycobact_MmpL"/>
</dbReference>
<evidence type="ECO:0000256" key="1">
    <source>
        <dbReference type="ARBA" id="ARBA00004651"/>
    </source>
</evidence>
<comment type="subcellular location">
    <subcellularLocation>
        <location evidence="1">Cell membrane</location>
        <topology evidence="1">Multi-pass membrane protein</topology>
    </subcellularLocation>
</comment>
<feature type="transmembrane region" description="Helical" evidence="7">
    <location>
        <begin position="219"/>
        <end position="238"/>
    </location>
</feature>
<dbReference type="AlphaFoldDB" id="H1DJ02"/>
<comment type="caution">
    <text evidence="9">The sequence shown here is derived from an EMBL/GenBank/DDBJ whole genome shotgun (WGS) entry which is preliminary data.</text>
</comment>
<feature type="compositionally biased region" description="Basic and acidic residues" evidence="6">
    <location>
        <begin position="788"/>
        <end position="802"/>
    </location>
</feature>
<sequence>MWTKIAGIILRNRIAFIVAVLLGTLFMGFQMRNIQMSYENADLLPKTDNAYLDYSRFRETFGQEGNVMVFAIQDSNFYELTKINDWIQMGDNIKALKGVNALMSITHTFNLHKNTDKKKFEVLPIFPKQIHTKQELDSLAFIAENLPFYNGLLINPEQHTYNMLITVSAEVMNSPARVKLVKEVLEITDRFTEKYNLKMHYSGMPYIRVVNAENIKGEMYMFIALSLLITAIILYLFFQSFRIVGFCVGIIGINVIWAIGFMAMLGIKITLLTAMLPPLLIVIGIPNCVYMVNKYHAEYVRHQNKIKALQRMIQKVGNASLLSNLTTAAGFATFIITSSQILVDFGLIAFISITTVFLICLILIPTVFSYLPVPDEKQTKHLYNPFINNIIDKLIFLVINRRHTIYYIAGILVIAGIYGITRMKTTGYMVDDLKETDPIRQDLVFFESNFGGLMPLEVTIDFKKPNQVFKLSNLEKLDRLNTELSADPDLSRSISVVEAAKFANQAYYNGKASYYKLPNNMTKNFIMKYVMESTGGIDAMSKSFVDSNMQKVRLSFRVKDIGTQKMEAKEDSLYHKIEKIFPADKHQVTVTGSSVIFFKGNQYLISNLFSSLALAIILIAGFMAWMFKSKRMVLIALVPNVIPQIITAAIMGYVGIPIKASTILVFSVAFGISVDNTIHYLAKYRQELQATNWSIRSSVVLALKETGQSMIYTSIILFFGFGIFCLSSFGGTFALGLLTSITLFAAMLANLILLPSLLLTMEHSITNKTFREPLLQIYDEEEDIDSDKLEIENETDKSDARKNKPKNSF</sequence>
<name>H1DJ02_9BACT</name>
<keyword evidence="10" id="KW-1185">Reference proteome</keyword>
<proteinExistence type="predicted"/>
<feature type="transmembrane region" description="Helical" evidence="7">
    <location>
        <begin position="603"/>
        <end position="627"/>
    </location>
</feature>
<keyword evidence="3 7" id="KW-0812">Transmembrane</keyword>
<dbReference type="Proteomes" id="UP000004892">
    <property type="component" value="Unassembled WGS sequence"/>
</dbReference>